<name>A0A420BGY7_SPHD1</name>
<keyword evidence="3" id="KW-1185">Reference proteome</keyword>
<feature type="region of interest" description="Disordered" evidence="1">
    <location>
        <begin position="1"/>
        <end position="20"/>
    </location>
</feature>
<evidence type="ECO:0000256" key="1">
    <source>
        <dbReference type="SAM" id="MobiDB-lite"/>
    </source>
</evidence>
<evidence type="ECO:0000313" key="3">
    <source>
        <dbReference type="Proteomes" id="UP000286246"/>
    </source>
</evidence>
<dbReference type="AlphaFoldDB" id="A0A420BGY7"/>
<evidence type="ECO:0000313" key="2">
    <source>
        <dbReference type="EMBL" id="RKE55972.1"/>
    </source>
</evidence>
<sequence>MSVVKTDLFPKNGPTATNNKAHQANCNFREHLSIKSLNLFKNLPMKNKWYNQNDVYIAKKHSPITIIGLLIFAVKKNNQV</sequence>
<comment type="caution">
    <text evidence="2">The sequence shown here is derived from an EMBL/GenBank/DDBJ whole genome shotgun (WGS) entry which is preliminary data.</text>
</comment>
<organism evidence="2 3">
    <name type="scientific">Sphingobacterium detergens</name>
    <dbReference type="NCBI Taxonomy" id="1145106"/>
    <lineage>
        <taxon>Bacteria</taxon>
        <taxon>Pseudomonadati</taxon>
        <taxon>Bacteroidota</taxon>
        <taxon>Sphingobacteriia</taxon>
        <taxon>Sphingobacteriales</taxon>
        <taxon>Sphingobacteriaceae</taxon>
        <taxon>Sphingobacterium</taxon>
    </lineage>
</organism>
<gene>
    <name evidence="2" type="ORF">DFQ12_0819</name>
</gene>
<dbReference type="EMBL" id="RAPY01000001">
    <property type="protein sequence ID" value="RKE55972.1"/>
    <property type="molecule type" value="Genomic_DNA"/>
</dbReference>
<accession>A0A420BGY7</accession>
<protein>
    <submittedName>
        <fullName evidence="2">Uncharacterized protein</fullName>
    </submittedName>
</protein>
<proteinExistence type="predicted"/>
<reference evidence="2 3" key="1">
    <citation type="submission" date="2018-09" db="EMBL/GenBank/DDBJ databases">
        <title>Genomic Encyclopedia of Type Strains, Phase III (KMG-III): the genomes of soil and plant-associated and newly described type strains.</title>
        <authorList>
            <person name="Whitman W."/>
        </authorList>
    </citation>
    <scope>NUCLEOTIDE SEQUENCE [LARGE SCALE GENOMIC DNA]</scope>
    <source>
        <strain evidence="2 3">CECT 7938</strain>
    </source>
</reference>
<dbReference type="Proteomes" id="UP000286246">
    <property type="component" value="Unassembled WGS sequence"/>
</dbReference>